<name>A0A2I0J7Y9_PUNGR</name>
<evidence type="ECO:0000313" key="1">
    <source>
        <dbReference type="EMBL" id="PKI52355.1"/>
    </source>
</evidence>
<gene>
    <name evidence="1" type="ORF">CRG98_027281</name>
</gene>
<reference evidence="1 2" key="1">
    <citation type="submission" date="2017-11" db="EMBL/GenBank/DDBJ databases">
        <title>De-novo sequencing of pomegranate (Punica granatum L.) genome.</title>
        <authorList>
            <person name="Akparov Z."/>
            <person name="Amiraslanov A."/>
            <person name="Hajiyeva S."/>
            <person name="Abbasov M."/>
            <person name="Kaur K."/>
            <person name="Hamwieh A."/>
            <person name="Solovyev V."/>
            <person name="Salamov A."/>
            <person name="Braich B."/>
            <person name="Kosarev P."/>
            <person name="Mahmoud A."/>
            <person name="Hajiyev E."/>
            <person name="Babayeva S."/>
            <person name="Izzatullayeva V."/>
            <person name="Mammadov A."/>
            <person name="Mammadov A."/>
            <person name="Sharifova S."/>
            <person name="Ojaghi J."/>
            <person name="Eynullazada K."/>
            <person name="Bayramov B."/>
            <person name="Abdulazimova A."/>
            <person name="Shahmuradov I."/>
        </authorList>
    </citation>
    <scope>NUCLEOTIDE SEQUENCE [LARGE SCALE GENOMIC DNA]</scope>
    <source>
        <strain evidence="2">cv. AG2017</strain>
        <tissue evidence="1">Leaf</tissue>
    </source>
</reference>
<dbReference type="EMBL" id="PGOL01001939">
    <property type="protein sequence ID" value="PKI52355.1"/>
    <property type="molecule type" value="Genomic_DNA"/>
</dbReference>
<organism evidence="1 2">
    <name type="scientific">Punica granatum</name>
    <name type="common">Pomegranate</name>
    <dbReference type="NCBI Taxonomy" id="22663"/>
    <lineage>
        <taxon>Eukaryota</taxon>
        <taxon>Viridiplantae</taxon>
        <taxon>Streptophyta</taxon>
        <taxon>Embryophyta</taxon>
        <taxon>Tracheophyta</taxon>
        <taxon>Spermatophyta</taxon>
        <taxon>Magnoliopsida</taxon>
        <taxon>eudicotyledons</taxon>
        <taxon>Gunneridae</taxon>
        <taxon>Pentapetalae</taxon>
        <taxon>rosids</taxon>
        <taxon>malvids</taxon>
        <taxon>Myrtales</taxon>
        <taxon>Lythraceae</taxon>
        <taxon>Punica</taxon>
    </lineage>
</organism>
<sequence length="73" mass="8116">MEVASLPPHSLRQCFSACFFTVTPAELVFVLFIGALDGDWISYSVSFSDSPRFFPLHSFEECVSVLRAAVLQV</sequence>
<keyword evidence="2" id="KW-1185">Reference proteome</keyword>
<evidence type="ECO:0000313" key="2">
    <source>
        <dbReference type="Proteomes" id="UP000233551"/>
    </source>
</evidence>
<dbReference type="Proteomes" id="UP000233551">
    <property type="component" value="Unassembled WGS sequence"/>
</dbReference>
<protein>
    <submittedName>
        <fullName evidence="1">Uncharacterized protein</fullName>
    </submittedName>
</protein>
<comment type="caution">
    <text evidence="1">The sequence shown here is derived from an EMBL/GenBank/DDBJ whole genome shotgun (WGS) entry which is preliminary data.</text>
</comment>
<proteinExistence type="predicted"/>
<dbReference type="AlphaFoldDB" id="A0A2I0J7Y9"/>
<accession>A0A2I0J7Y9</accession>